<evidence type="ECO:0000313" key="2">
    <source>
        <dbReference type="Proteomes" id="UP000789901"/>
    </source>
</evidence>
<comment type="caution">
    <text evidence="1">The sequence shown here is derived from an EMBL/GenBank/DDBJ whole genome shotgun (WGS) entry which is preliminary data.</text>
</comment>
<sequence length="171" mass="19518">MNLPFMTKPLIPKVNNKFESLEAFEDAAKSAAKYEGFTLSRKDSKLTGYNNKSAFVVLQCTKATEKANSPEKIELYIQTWMKDSKMWIFAYTKQFYYMEISTTGRTKLSHSAFKQAIKIASDLESVFCQINQTMHLQHLKVAVYIGSNKIAIDLFTLRNSVFNELIGKVST</sequence>
<evidence type="ECO:0000313" key="1">
    <source>
        <dbReference type="EMBL" id="CAG8539975.1"/>
    </source>
</evidence>
<reference evidence="1 2" key="1">
    <citation type="submission" date="2021-06" db="EMBL/GenBank/DDBJ databases">
        <authorList>
            <person name="Kallberg Y."/>
            <person name="Tangrot J."/>
            <person name="Rosling A."/>
        </authorList>
    </citation>
    <scope>NUCLEOTIDE SEQUENCE [LARGE SCALE GENOMIC DNA]</scope>
    <source>
        <strain evidence="1 2">120-4 pot B 10/14</strain>
    </source>
</reference>
<proteinExistence type="predicted"/>
<gene>
    <name evidence="1" type="ORF">GMARGA_LOCUS4033</name>
</gene>
<accession>A0ABM8W6T2</accession>
<organism evidence="1 2">
    <name type="scientific">Gigaspora margarita</name>
    <dbReference type="NCBI Taxonomy" id="4874"/>
    <lineage>
        <taxon>Eukaryota</taxon>
        <taxon>Fungi</taxon>
        <taxon>Fungi incertae sedis</taxon>
        <taxon>Mucoromycota</taxon>
        <taxon>Glomeromycotina</taxon>
        <taxon>Glomeromycetes</taxon>
        <taxon>Diversisporales</taxon>
        <taxon>Gigasporaceae</taxon>
        <taxon>Gigaspora</taxon>
    </lineage>
</organism>
<dbReference type="EMBL" id="CAJVQB010001538">
    <property type="protein sequence ID" value="CAG8539975.1"/>
    <property type="molecule type" value="Genomic_DNA"/>
</dbReference>
<name>A0ABM8W6T2_GIGMA</name>
<protein>
    <submittedName>
        <fullName evidence="1">37606_t:CDS:1</fullName>
    </submittedName>
</protein>
<keyword evidence="2" id="KW-1185">Reference proteome</keyword>
<dbReference type="Proteomes" id="UP000789901">
    <property type="component" value="Unassembled WGS sequence"/>
</dbReference>